<dbReference type="InterPro" id="IPR029044">
    <property type="entry name" value="Nucleotide-diphossugar_trans"/>
</dbReference>
<dbReference type="InterPro" id="IPR005835">
    <property type="entry name" value="NTP_transferase_dom"/>
</dbReference>
<evidence type="ECO:0000313" key="2">
    <source>
        <dbReference type="EMBL" id="NYG31918.1"/>
    </source>
</evidence>
<dbReference type="PANTHER" id="PTHR47183">
    <property type="entry name" value="GLUCOSE-1-PHOSPHATE CYTIDYLYLTRANSFERASE-RELATED"/>
    <property type="match status" value="1"/>
</dbReference>
<dbReference type="EC" id="2.7.7.33" evidence="2"/>
<evidence type="ECO:0000259" key="1">
    <source>
        <dbReference type="Pfam" id="PF00483"/>
    </source>
</evidence>
<protein>
    <submittedName>
        <fullName evidence="2">Glucose-1-phosphate cytidylyltransferase</fullName>
        <ecNumber evidence="2">2.7.7.33</ecNumber>
    </submittedName>
</protein>
<dbReference type="GO" id="GO:0047343">
    <property type="term" value="F:glucose-1-phosphate cytidylyltransferase activity"/>
    <property type="evidence" value="ECO:0007669"/>
    <property type="project" value="UniProtKB-EC"/>
</dbReference>
<keyword evidence="2" id="KW-0548">Nucleotidyltransferase</keyword>
<keyword evidence="2" id="KW-0808">Transferase</keyword>
<dbReference type="InterPro" id="IPR013446">
    <property type="entry name" value="G1P_cyt_trans-like"/>
</dbReference>
<accession>A0A7Y9U4G7</accession>
<evidence type="ECO:0000313" key="3">
    <source>
        <dbReference type="Proteomes" id="UP000518288"/>
    </source>
</evidence>
<keyword evidence="3" id="KW-1185">Reference proteome</keyword>
<dbReference type="PANTHER" id="PTHR47183:SF3">
    <property type="entry name" value="TRANSFERASE"/>
    <property type="match status" value="1"/>
</dbReference>
<gene>
    <name evidence="2" type="ORF">BDD16_000904</name>
</gene>
<dbReference type="Gene3D" id="3.90.550.10">
    <property type="entry name" value="Spore Coat Polysaccharide Biosynthesis Protein SpsA, Chain A"/>
    <property type="match status" value="1"/>
</dbReference>
<reference evidence="2 3" key="1">
    <citation type="submission" date="2020-07" db="EMBL/GenBank/DDBJ databases">
        <title>Genomic Encyclopedia of Archaeal and Bacterial Type Strains, Phase II (KMG-II): from individual species to whole genera.</title>
        <authorList>
            <person name="Goeker M."/>
        </authorList>
    </citation>
    <scope>NUCLEOTIDE SEQUENCE [LARGE SCALE GENOMIC DNA]</scope>
    <source>
        <strain evidence="2 3">DSM 21226</strain>
    </source>
</reference>
<dbReference type="EMBL" id="JACCFH010000001">
    <property type="protein sequence ID" value="NYG31918.1"/>
    <property type="molecule type" value="Genomic_DNA"/>
</dbReference>
<comment type="caution">
    <text evidence="2">The sequence shown here is derived from an EMBL/GenBank/DDBJ whole genome shotgun (WGS) entry which is preliminary data.</text>
</comment>
<proteinExistence type="predicted"/>
<dbReference type="SUPFAM" id="SSF53448">
    <property type="entry name" value="Nucleotide-diphospho-sugar transferases"/>
    <property type="match status" value="1"/>
</dbReference>
<feature type="domain" description="Nucleotidyl transferase" evidence="1">
    <location>
        <begin position="3"/>
        <end position="206"/>
    </location>
</feature>
<dbReference type="AlphaFoldDB" id="A0A7Y9U4G7"/>
<sequence length="270" mass="30954">MKVVLFCGGLGTRLREHSDTIPKPLVNIGVRPILWHLMRYYAHYGHKEFILCLGYRGDLIREYFLNYNEALSNDFVLSEGGRKIDLVHSDLQDWKITFVDTGLHANIGQRLLRARKYLGDDEEFLANYADGLSDLPLDAQIADFRASGVTASFATVPSPQSFHALHEDDNGIVTSFGPLNERPYWINAGFFCLRRGIFDVLNEGDELVEAPFQRLIAQRQLGTFRHRGFWQPMDTFKDKIGYDRMAGKGDCPWMVWQHERIEPARTPCCP</sequence>
<dbReference type="RefSeq" id="WP_179632863.1">
    <property type="nucleotide sequence ID" value="NZ_CAXYYM010000023.1"/>
</dbReference>
<organism evidence="2 3">
    <name type="scientific">Sphaerotilus montanus</name>
    <dbReference type="NCBI Taxonomy" id="522889"/>
    <lineage>
        <taxon>Bacteria</taxon>
        <taxon>Pseudomonadati</taxon>
        <taxon>Pseudomonadota</taxon>
        <taxon>Betaproteobacteria</taxon>
        <taxon>Burkholderiales</taxon>
        <taxon>Sphaerotilaceae</taxon>
        <taxon>Sphaerotilus</taxon>
    </lineage>
</organism>
<dbReference type="Proteomes" id="UP000518288">
    <property type="component" value="Unassembled WGS sequence"/>
</dbReference>
<dbReference type="Pfam" id="PF00483">
    <property type="entry name" value="NTP_transferase"/>
    <property type="match status" value="1"/>
</dbReference>
<name>A0A7Y9U4G7_9BURK</name>